<feature type="transmembrane region" description="Helical" evidence="2">
    <location>
        <begin position="275"/>
        <end position="295"/>
    </location>
</feature>
<gene>
    <name evidence="3" type="ORF">M427DRAFT_26862</name>
</gene>
<keyword evidence="2" id="KW-0472">Membrane</keyword>
<feature type="transmembrane region" description="Helical" evidence="2">
    <location>
        <begin position="355"/>
        <end position="373"/>
    </location>
</feature>
<feature type="region of interest" description="Disordered" evidence="1">
    <location>
        <begin position="198"/>
        <end position="229"/>
    </location>
</feature>
<feature type="region of interest" description="Disordered" evidence="1">
    <location>
        <begin position="114"/>
        <end position="164"/>
    </location>
</feature>
<feature type="compositionally biased region" description="Polar residues" evidence="1">
    <location>
        <begin position="147"/>
        <end position="157"/>
    </location>
</feature>
<dbReference type="Proteomes" id="UP000070544">
    <property type="component" value="Unassembled WGS sequence"/>
</dbReference>
<dbReference type="EMBL" id="KQ965731">
    <property type="protein sequence ID" value="KXS22254.1"/>
    <property type="molecule type" value="Genomic_DNA"/>
</dbReference>
<reference evidence="3 4" key="1">
    <citation type="journal article" date="2015" name="Genome Biol. Evol.">
        <title>Phylogenomic analyses indicate that early fungi evolved digesting cell walls of algal ancestors of land plants.</title>
        <authorList>
            <person name="Chang Y."/>
            <person name="Wang S."/>
            <person name="Sekimoto S."/>
            <person name="Aerts A.L."/>
            <person name="Choi C."/>
            <person name="Clum A."/>
            <person name="LaButti K.M."/>
            <person name="Lindquist E.A."/>
            <person name="Yee Ngan C."/>
            <person name="Ohm R.A."/>
            <person name="Salamov A.A."/>
            <person name="Grigoriev I.V."/>
            <person name="Spatafora J.W."/>
            <person name="Berbee M.L."/>
        </authorList>
    </citation>
    <scope>NUCLEOTIDE SEQUENCE [LARGE SCALE GENOMIC DNA]</scope>
    <source>
        <strain evidence="3 4">JEL478</strain>
    </source>
</reference>
<evidence type="ECO:0000313" key="4">
    <source>
        <dbReference type="Proteomes" id="UP000070544"/>
    </source>
</evidence>
<keyword evidence="2" id="KW-1133">Transmembrane helix</keyword>
<name>A0A139AZW4_GONPJ</name>
<evidence type="ECO:0000256" key="2">
    <source>
        <dbReference type="SAM" id="Phobius"/>
    </source>
</evidence>
<feature type="compositionally biased region" description="Low complexity" evidence="1">
    <location>
        <begin position="114"/>
        <end position="124"/>
    </location>
</feature>
<evidence type="ECO:0000256" key="1">
    <source>
        <dbReference type="SAM" id="MobiDB-lite"/>
    </source>
</evidence>
<feature type="transmembrane region" description="Helical" evidence="2">
    <location>
        <begin position="307"/>
        <end position="335"/>
    </location>
</feature>
<keyword evidence="2" id="KW-0812">Transmembrane</keyword>
<dbReference type="AlphaFoldDB" id="A0A139AZW4"/>
<proteinExistence type="predicted"/>
<accession>A0A139AZW4</accession>
<feature type="compositionally biased region" description="Basic and acidic residues" evidence="1">
    <location>
        <begin position="209"/>
        <end position="229"/>
    </location>
</feature>
<sequence>MSRKSISSTPSALPLAVQILTRHLLSLSPTTLSVLASDLGCPPTRRSSERVSGILQVLDVTQERLDGQEVGTGDWRDVVWLLEVTGVEEGVGEAGVLVQKVLDGGLGSYWLRSSRGTPATSSSSITNEPAADSINLRARSTTRLRPSRGVSSQSGSTAKPGLDASYVPAAFRPGRAGGRAVDGKARYAALGKMQAAEEEVLDEGSTLGRGEDEGDSSKEPRNVDKESDERAVLKKAVVVSREPRTRTFSIPSPTTPASVALSVHISHPTVLNTTIVLLLTVLLLLPAFFLVIGVLDTLHVAQAQFEVVILCARLGAGLGLIGIGYLVLLPWINVVVPEGPEGNWARRLGLSKPKLWAGVVVAVGAAVLTNLVLRGATVAWNAIEEQEQEGQV</sequence>
<organism evidence="3 4">
    <name type="scientific">Gonapodya prolifera (strain JEL478)</name>
    <name type="common">Monoblepharis prolifera</name>
    <dbReference type="NCBI Taxonomy" id="1344416"/>
    <lineage>
        <taxon>Eukaryota</taxon>
        <taxon>Fungi</taxon>
        <taxon>Fungi incertae sedis</taxon>
        <taxon>Chytridiomycota</taxon>
        <taxon>Chytridiomycota incertae sedis</taxon>
        <taxon>Monoblepharidomycetes</taxon>
        <taxon>Monoblepharidales</taxon>
        <taxon>Gonapodyaceae</taxon>
        <taxon>Gonapodya</taxon>
    </lineage>
</organism>
<protein>
    <submittedName>
        <fullName evidence="3">Uncharacterized protein</fullName>
    </submittedName>
</protein>
<evidence type="ECO:0000313" key="3">
    <source>
        <dbReference type="EMBL" id="KXS22254.1"/>
    </source>
</evidence>
<keyword evidence="4" id="KW-1185">Reference proteome</keyword>